<evidence type="ECO:0000313" key="4">
    <source>
        <dbReference type="Proteomes" id="UP001583172"/>
    </source>
</evidence>
<proteinExistence type="predicted"/>
<keyword evidence="4" id="KW-1185">Reference proteome</keyword>
<feature type="compositionally biased region" description="Basic and acidic residues" evidence="1">
    <location>
        <begin position="129"/>
        <end position="148"/>
    </location>
</feature>
<name>A0ABR3VM01_HUMIN</name>
<accession>A0ABR3VM01</accession>
<evidence type="ECO:0000313" key="3">
    <source>
        <dbReference type="EMBL" id="KAL1842877.1"/>
    </source>
</evidence>
<feature type="region of interest" description="Disordered" evidence="1">
    <location>
        <begin position="88"/>
        <end position="163"/>
    </location>
</feature>
<protein>
    <recommendedName>
        <fullName evidence="2">LSO1/LSO2 domain-containing protein</fullName>
    </recommendedName>
</protein>
<dbReference type="InterPro" id="IPR054413">
    <property type="entry name" value="LSO1/2"/>
</dbReference>
<reference evidence="3 4" key="1">
    <citation type="journal article" date="2024" name="Commun. Biol.">
        <title>Comparative genomic analysis of thermophilic fungi reveals convergent evolutionary adaptations and gene losses.</title>
        <authorList>
            <person name="Steindorff A.S."/>
            <person name="Aguilar-Pontes M.V."/>
            <person name="Robinson A.J."/>
            <person name="Andreopoulos B."/>
            <person name="LaButti K."/>
            <person name="Kuo A."/>
            <person name="Mondo S."/>
            <person name="Riley R."/>
            <person name="Otillar R."/>
            <person name="Haridas S."/>
            <person name="Lipzen A."/>
            <person name="Grimwood J."/>
            <person name="Schmutz J."/>
            <person name="Clum A."/>
            <person name="Reid I.D."/>
            <person name="Moisan M.C."/>
            <person name="Butler G."/>
            <person name="Nguyen T.T.M."/>
            <person name="Dewar K."/>
            <person name="Conant G."/>
            <person name="Drula E."/>
            <person name="Henrissat B."/>
            <person name="Hansel C."/>
            <person name="Singer S."/>
            <person name="Hutchinson M.I."/>
            <person name="de Vries R.P."/>
            <person name="Natvig D.O."/>
            <person name="Powell A.J."/>
            <person name="Tsang A."/>
            <person name="Grigoriev I.V."/>
        </authorList>
    </citation>
    <scope>NUCLEOTIDE SEQUENCE [LARGE SCALE GENOMIC DNA]</scope>
    <source>
        <strain evidence="3 4">CBS 620.91</strain>
    </source>
</reference>
<feature type="domain" description="LSO1/LSO2" evidence="2">
    <location>
        <begin position="121"/>
        <end position="163"/>
    </location>
</feature>
<organism evidence="3 4">
    <name type="scientific">Humicola insolens</name>
    <name type="common">Soft-rot fungus</name>
    <dbReference type="NCBI Taxonomy" id="85995"/>
    <lineage>
        <taxon>Eukaryota</taxon>
        <taxon>Fungi</taxon>
        <taxon>Dikarya</taxon>
        <taxon>Ascomycota</taxon>
        <taxon>Pezizomycotina</taxon>
        <taxon>Sordariomycetes</taxon>
        <taxon>Sordariomycetidae</taxon>
        <taxon>Sordariales</taxon>
        <taxon>Chaetomiaceae</taxon>
        <taxon>Mycothermus</taxon>
    </lineage>
</organism>
<gene>
    <name evidence="3" type="ORF">VTJ49DRAFT_3894</name>
</gene>
<sequence length="163" mass="17531">MARRVTQPHSTFALPSHHEPNFPDLLSLASIFLSLRRYIRTVTTPCRTSVAATRAPQPLSAANVRTCTGTKVTRDPDLQPGEFTYSTRVKARADPEKKASQKRSQATQATMAKKGGGEVNSKKAAGQARKAEAAARKAAEAEAAREAAEAVEWTKGAKSNAKK</sequence>
<dbReference type="Pfam" id="PF22048">
    <property type="entry name" value="LSO1_2-like"/>
    <property type="match status" value="1"/>
</dbReference>
<evidence type="ECO:0000256" key="1">
    <source>
        <dbReference type="SAM" id="MobiDB-lite"/>
    </source>
</evidence>
<dbReference type="Proteomes" id="UP001583172">
    <property type="component" value="Unassembled WGS sequence"/>
</dbReference>
<evidence type="ECO:0000259" key="2">
    <source>
        <dbReference type="Pfam" id="PF22048"/>
    </source>
</evidence>
<comment type="caution">
    <text evidence="3">The sequence shown here is derived from an EMBL/GenBank/DDBJ whole genome shotgun (WGS) entry which is preliminary data.</text>
</comment>
<dbReference type="EMBL" id="JAZGSY010000030">
    <property type="protein sequence ID" value="KAL1842877.1"/>
    <property type="molecule type" value="Genomic_DNA"/>
</dbReference>